<proteinExistence type="predicted"/>
<dbReference type="EMBL" id="JAUQOO010000013">
    <property type="protein sequence ID" value="MDO7928619.1"/>
    <property type="molecule type" value="Genomic_DNA"/>
</dbReference>
<gene>
    <name evidence="1" type="ORF">Q6A51_17665</name>
</gene>
<evidence type="ECO:0000313" key="1">
    <source>
        <dbReference type="EMBL" id="MDO7928619.1"/>
    </source>
</evidence>
<organism evidence="1 2">
    <name type="scientific">Pseudomonas serbiensis</name>
    <dbReference type="NCBI Taxonomy" id="3064350"/>
    <lineage>
        <taxon>Bacteria</taxon>
        <taxon>Pseudomonadati</taxon>
        <taxon>Pseudomonadota</taxon>
        <taxon>Gammaproteobacteria</taxon>
        <taxon>Pseudomonadales</taxon>
        <taxon>Pseudomonadaceae</taxon>
        <taxon>Pseudomonas</taxon>
    </lineage>
</organism>
<name>A0ABT9CSY9_9PSED</name>
<accession>A0ABT9CSY9</accession>
<sequence>MQLLRKRWKLGKVEILAQVQRLQRRYANLIWDGPDAANLDSTAFSEDPLQRTRIMLKNADSISLAVSVINQQFNGPMASLTVLDEPSSRIQALNLAITKAPVRVERRRLSL</sequence>
<dbReference type="RefSeq" id="WP_304575368.1">
    <property type="nucleotide sequence ID" value="NZ_JAUQOO010000013.1"/>
</dbReference>
<keyword evidence="2" id="KW-1185">Reference proteome</keyword>
<protein>
    <submittedName>
        <fullName evidence="1">Uncharacterized protein</fullName>
    </submittedName>
</protein>
<reference evidence="1 2" key="1">
    <citation type="submission" date="2023-07" db="EMBL/GenBank/DDBJ databases">
        <title>Identification of four novel Pseudomonas species associated with bacterial leaf spot of cucurbits.</title>
        <authorList>
            <person name="Fullem K.R."/>
        </authorList>
    </citation>
    <scope>NUCLEOTIDE SEQUENCE [LARGE SCALE GENOMIC DNA]</scope>
    <source>
        <strain evidence="1 2">KFB 138</strain>
    </source>
</reference>
<evidence type="ECO:0000313" key="2">
    <source>
        <dbReference type="Proteomes" id="UP001223016"/>
    </source>
</evidence>
<dbReference type="Proteomes" id="UP001223016">
    <property type="component" value="Unassembled WGS sequence"/>
</dbReference>
<comment type="caution">
    <text evidence="1">The sequence shown here is derived from an EMBL/GenBank/DDBJ whole genome shotgun (WGS) entry which is preliminary data.</text>
</comment>